<accession>A0A6G8R3J5</accession>
<evidence type="ECO:0000313" key="2">
    <source>
        <dbReference type="EMBL" id="QIN94769.1"/>
    </source>
</evidence>
<evidence type="ECO:0000313" key="3">
    <source>
        <dbReference type="Proteomes" id="UP000503454"/>
    </source>
</evidence>
<dbReference type="GeneID" id="77928345"/>
<keyword evidence="1" id="KW-0472">Membrane</keyword>
<keyword evidence="1" id="KW-1133">Transmembrane helix</keyword>
<keyword evidence="1" id="KW-0812">Transmembrane</keyword>
<feature type="transmembrane region" description="Helical" evidence="1">
    <location>
        <begin position="6"/>
        <end position="28"/>
    </location>
</feature>
<gene>
    <name evidence="2" type="primary">246</name>
    <name evidence="2" type="ORF">SEA_MUNTAHA_246</name>
</gene>
<sequence length="125" mass="14003">MNKKRIVGWGVLTGVLLITVIVLSAILLGNRSSDEYERYKSWAATYKTHDWKISQETAKSFAEGNCTPLFLGHRPGFRIENENHLKATAAVLAGYCPDAVIPYTETVDKYYPAYSDTTALIRKAM</sequence>
<name>A0A6G8R3J5_9CAUD</name>
<dbReference type="EMBL" id="MT024872">
    <property type="protein sequence ID" value="QIN94769.1"/>
    <property type="molecule type" value="Genomic_DNA"/>
</dbReference>
<keyword evidence="3" id="KW-1185">Reference proteome</keyword>
<dbReference type="KEGG" id="vg:77928345"/>
<reference evidence="2 3" key="1">
    <citation type="submission" date="2020-02" db="EMBL/GenBank/DDBJ databases">
        <authorList>
            <person name="Yaqubi I.B."/>
            <person name="Almaguer A.N."/>
            <person name="Torres S.A."/>
            <person name="Nayek S."/>
            <person name="Bhuiyan S."/>
            <person name="Hughes L.E."/>
            <person name="Garlena R.A."/>
            <person name="Russell D.A."/>
            <person name="Pope W.H."/>
            <person name="Jacobs-Sera D."/>
            <person name="Hatfull G.F."/>
        </authorList>
    </citation>
    <scope>NUCLEOTIDE SEQUENCE [LARGE SCALE GENOMIC DNA]</scope>
</reference>
<organism evidence="2 3">
    <name type="scientific">Streptomyces phage Muntaha</name>
    <dbReference type="NCBI Taxonomy" id="2713269"/>
    <lineage>
        <taxon>Viruses</taxon>
        <taxon>Duplodnaviria</taxon>
        <taxon>Heunggongvirae</taxon>
        <taxon>Uroviricota</taxon>
        <taxon>Caudoviricetes</taxon>
        <taxon>Stanwilliamsviridae</taxon>
        <taxon>Loccivirinae</taxon>
        <taxon>Wakandavirus</taxon>
        <taxon>Wakandavirus muntaha</taxon>
    </lineage>
</organism>
<dbReference type="Proteomes" id="UP000503454">
    <property type="component" value="Segment"/>
</dbReference>
<evidence type="ECO:0000256" key="1">
    <source>
        <dbReference type="SAM" id="Phobius"/>
    </source>
</evidence>
<protein>
    <submittedName>
        <fullName evidence="2">Uncharacterized protein</fullName>
    </submittedName>
</protein>
<proteinExistence type="predicted"/>
<dbReference type="RefSeq" id="YP_010652525.1">
    <property type="nucleotide sequence ID" value="NC_070786.1"/>
</dbReference>